<dbReference type="Proteomes" id="UP000027120">
    <property type="component" value="Unassembled WGS sequence"/>
</dbReference>
<feature type="non-terminal residue" evidence="3">
    <location>
        <position position="1"/>
    </location>
</feature>
<feature type="region of interest" description="Disordered" evidence="1">
    <location>
        <begin position="15"/>
        <end position="34"/>
    </location>
</feature>
<name>A0A067H1P9_CITSI</name>
<dbReference type="EMBL" id="KK784876">
    <property type="protein sequence ID" value="KDO81637.1"/>
    <property type="molecule type" value="Genomic_DNA"/>
</dbReference>
<feature type="domain" description="N-acetyltransferase" evidence="2">
    <location>
        <begin position="1"/>
        <end position="34"/>
    </location>
</feature>
<reference evidence="3 4" key="1">
    <citation type="submission" date="2014-04" db="EMBL/GenBank/DDBJ databases">
        <authorList>
            <consortium name="International Citrus Genome Consortium"/>
            <person name="Gmitter F."/>
            <person name="Chen C."/>
            <person name="Farmerie W."/>
            <person name="Harkins T."/>
            <person name="Desany B."/>
            <person name="Mohiuddin M."/>
            <person name="Kodira C."/>
            <person name="Borodovsky M."/>
            <person name="Lomsadze A."/>
            <person name="Burns P."/>
            <person name="Jenkins J."/>
            <person name="Prochnik S."/>
            <person name="Shu S."/>
            <person name="Chapman J."/>
            <person name="Pitluck S."/>
            <person name="Schmutz J."/>
            <person name="Rokhsar D."/>
        </authorList>
    </citation>
    <scope>NUCLEOTIDE SEQUENCE</scope>
</reference>
<keyword evidence="4" id="KW-1185">Reference proteome</keyword>
<evidence type="ECO:0000313" key="4">
    <source>
        <dbReference type="Proteomes" id="UP000027120"/>
    </source>
</evidence>
<dbReference type="PROSITE" id="PS51730">
    <property type="entry name" value="GNAT_ATAT"/>
    <property type="match status" value="1"/>
</dbReference>
<evidence type="ECO:0000313" key="3">
    <source>
        <dbReference type="EMBL" id="KDO81637.1"/>
    </source>
</evidence>
<protein>
    <recommendedName>
        <fullName evidence="2">N-acetyltransferase domain-containing protein</fullName>
    </recommendedName>
</protein>
<dbReference type="GO" id="GO:0019799">
    <property type="term" value="F:tubulin N-acetyltransferase activity"/>
    <property type="evidence" value="ECO:0007669"/>
    <property type="project" value="InterPro"/>
</dbReference>
<gene>
    <name evidence="3" type="ORF">CISIN_1g0115362mg</name>
</gene>
<organism evidence="3 4">
    <name type="scientific">Citrus sinensis</name>
    <name type="common">Sweet orange</name>
    <name type="synonym">Citrus aurantium var. sinensis</name>
    <dbReference type="NCBI Taxonomy" id="2711"/>
    <lineage>
        <taxon>Eukaryota</taxon>
        <taxon>Viridiplantae</taxon>
        <taxon>Streptophyta</taxon>
        <taxon>Embryophyta</taxon>
        <taxon>Tracheophyta</taxon>
        <taxon>Spermatophyta</taxon>
        <taxon>Magnoliopsida</taxon>
        <taxon>eudicotyledons</taxon>
        <taxon>Gunneridae</taxon>
        <taxon>Pentapetalae</taxon>
        <taxon>rosids</taxon>
        <taxon>malvids</taxon>
        <taxon>Sapindales</taxon>
        <taxon>Rutaceae</taxon>
        <taxon>Aurantioideae</taxon>
        <taxon>Citrus</taxon>
    </lineage>
</organism>
<dbReference type="InterPro" id="IPR007965">
    <property type="entry name" value="GNAT_ATAT"/>
</dbReference>
<proteinExistence type="predicted"/>
<evidence type="ECO:0000259" key="2">
    <source>
        <dbReference type="PROSITE" id="PS51730"/>
    </source>
</evidence>
<dbReference type="AlphaFoldDB" id="A0A067H1P9"/>
<dbReference type="GO" id="GO:0005874">
    <property type="term" value="C:microtubule"/>
    <property type="evidence" value="ECO:0007669"/>
    <property type="project" value="InterPro"/>
</dbReference>
<feature type="compositionally biased region" description="Polar residues" evidence="1">
    <location>
        <begin position="25"/>
        <end position="34"/>
    </location>
</feature>
<accession>A0A067H1P9</accession>
<sequence>VGMLRKGLKEIGIVNSDGTDPYNELNPTSIGDNY</sequence>
<evidence type="ECO:0000256" key="1">
    <source>
        <dbReference type="SAM" id="MobiDB-lite"/>
    </source>
</evidence>